<keyword evidence="3" id="KW-1133">Transmembrane helix</keyword>
<organism evidence="8 9">
    <name type="scientific">Cercophora samala</name>
    <dbReference type="NCBI Taxonomy" id="330535"/>
    <lineage>
        <taxon>Eukaryota</taxon>
        <taxon>Fungi</taxon>
        <taxon>Dikarya</taxon>
        <taxon>Ascomycota</taxon>
        <taxon>Pezizomycotina</taxon>
        <taxon>Sordariomycetes</taxon>
        <taxon>Sordariomycetidae</taxon>
        <taxon>Sordariales</taxon>
        <taxon>Lasiosphaeriaceae</taxon>
        <taxon>Cercophora</taxon>
    </lineage>
</organism>
<evidence type="ECO:0008006" key="10">
    <source>
        <dbReference type="Google" id="ProtNLM"/>
    </source>
</evidence>
<dbReference type="GO" id="GO:0043386">
    <property type="term" value="P:mycotoxin biosynthetic process"/>
    <property type="evidence" value="ECO:0007669"/>
    <property type="project" value="InterPro"/>
</dbReference>
<evidence type="ECO:0000313" key="8">
    <source>
        <dbReference type="EMBL" id="KAK0663417.1"/>
    </source>
</evidence>
<evidence type="ECO:0000256" key="4">
    <source>
        <dbReference type="ARBA" id="ARBA00023026"/>
    </source>
</evidence>
<protein>
    <recommendedName>
        <fullName evidence="10">Tat pathway signal sequence</fullName>
    </recommendedName>
</protein>
<evidence type="ECO:0000256" key="3">
    <source>
        <dbReference type="ARBA" id="ARBA00022989"/>
    </source>
</evidence>
<dbReference type="PANTHER" id="PTHR33365:SF7">
    <property type="entry name" value="TAT PATHWAY SIGNAL SEQUENCE"/>
    <property type="match status" value="1"/>
</dbReference>
<keyword evidence="4" id="KW-0843">Virulence</keyword>
<reference evidence="8" key="1">
    <citation type="submission" date="2023-06" db="EMBL/GenBank/DDBJ databases">
        <title>Genome-scale phylogeny and comparative genomics of the fungal order Sordariales.</title>
        <authorList>
            <consortium name="Lawrence Berkeley National Laboratory"/>
            <person name="Hensen N."/>
            <person name="Bonometti L."/>
            <person name="Westerberg I."/>
            <person name="Brannstrom I.O."/>
            <person name="Guillou S."/>
            <person name="Cros-Aarteil S."/>
            <person name="Calhoun S."/>
            <person name="Haridas S."/>
            <person name="Kuo A."/>
            <person name="Mondo S."/>
            <person name="Pangilinan J."/>
            <person name="Riley R."/>
            <person name="Labutti K."/>
            <person name="Andreopoulos B."/>
            <person name="Lipzen A."/>
            <person name="Chen C."/>
            <person name="Yanf M."/>
            <person name="Daum C."/>
            <person name="Ng V."/>
            <person name="Clum A."/>
            <person name="Steindorff A."/>
            <person name="Ohm R."/>
            <person name="Martin F."/>
            <person name="Silar P."/>
            <person name="Natvig D."/>
            <person name="Lalanne C."/>
            <person name="Gautier V."/>
            <person name="Ament-Velasquez S.L."/>
            <person name="Kruys A."/>
            <person name="Hutchinson M.I."/>
            <person name="Powell A.J."/>
            <person name="Barry K."/>
            <person name="Miller A.N."/>
            <person name="Grigoriev I.V."/>
            <person name="Debuchy R."/>
            <person name="Gladieux P."/>
            <person name="Thoren M.H."/>
            <person name="Johannesson H."/>
        </authorList>
    </citation>
    <scope>NUCLEOTIDE SEQUENCE</scope>
    <source>
        <strain evidence="8">CBS 307.81</strain>
    </source>
</reference>
<dbReference type="PANTHER" id="PTHR33365">
    <property type="entry name" value="YALI0B05434P"/>
    <property type="match status" value="1"/>
</dbReference>
<comment type="subcellular location">
    <subcellularLocation>
        <location evidence="1">Membrane</location>
        <topology evidence="1">Single-pass membrane protein</topology>
    </subcellularLocation>
</comment>
<evidence type="ECO:0000256" key="6">
    <source>
        <dbReference type="ARBA" id="ARBA00023180"/>
    </source>
</evidence>
<keyword evidence="9" id="KW-1185">Reference proteome</keyword>
<keyword evidence="2" id="KW-0812">Transmembrane</keyword>
<dbReference type="Proteomes" id="UP001174997">
    <property type="component" value="Unassembled WGS sequence"/>
</dbReference>
<dbReference type="Pfam" id="PF11807">
    <property type="entry name" value="UstYa"/>
    <property type="match status" value="1"/>
</dbReference>
<feature type="non-terminal residue" evidence="8">
    <location>
        <position position="177"/>
    </location>
</feature>
<comment type="caution">
    <text evidence="8">The sequence shown here is derived from an EMBL/GenBank/DDBJ whole genome shotgun (WGS) entry which is preliminary data.</text>
</comment>
<gene>
    <name evidence="8" type="ORF">QBC41DRAFT_234617</name>
</gene>
<evidence type="ECO:0000256" key="7">
    <source>
        <dbReference type="ARBA" id="ARBA00035112"/>
    </source>
</evidence>
<name>A0AA39Z4I2_9PEZI</name>
<evidence type="ECO:0000313" key="9">
    <source>
        <dbReference type="Proteomes" id="UP001174997"/>
    </source>
</evidence>
<accession>A0AA39Z4I2</accession>
<keyword evidence="5" id="KW-0472">Membrane</keyword>
<dbReference type="EMBL" id="JAULSY010000132">
    <property type="protein sequence ID" value="KAK0663417.1"/>
    <property type="molecule type" value="Genomic_DNA"/>
</dbReference>
<evidence type="ECO:0000256" key="1">
    <source>
        <dbReference type="ARBA" id="ARBA00004167"/>
    </source>
</evidence>
<sequence>KPNNFNGPPRPELEEEWKRLTGNDTIRVTFSEVEQFSNRDETIIQLNDEKGGYFTTVAVYHGLHCVQRLHHYIYSSHYYPNLTQDQQFVLQRHAEHCLDWLRQYVMCNADTTLMPARWTANSPKPAVLDWGNHQCVVWDDIENWMAARAFDPYAPGVLMHPRFGKPKSPLLTPVGST</sequence>
<dbReference type="InterPro" id="IPR021765">
    <property type="entry name" value="UstYa-like"/>
</dbReference>
<dbReference type="GO" id="GO:0016020">
    <property type="term" value="C:membrane"/>
    <property type="evidence" value="ECO:0007669"/>
    <property type="project" value="UniProtKB-SubCell"/>
</dbReference>
<keyword evidence="6" id="KW-0325">Glycoprotein</keyword>
<comment type="similarity">
    <text evidence="7">Belongs to the ustYa family.</text>
</comment>
<evidence type="ECO:0000256" key="2">
    <source>
        <dbReference type="ARBA" id="ARBA00022692"/>
    </source>
</evidence>
<evidence type="ECO:0000256" key="5">
    <source>
        <dbReference type="ARBA" id="ARBA00023136"/>
    </source>
</evidence>
<dbReference type="AlphaFoldDB" id="A0AA39Z4I2"/>
<proteinExistence type="inferred from homology"/>